<organism evidence="1 2">
    <name type="scientific">Rangifer tarandus platyrhynchus</name>
    <name type="common">Svalbard reindeer</name>
    <dbReference type="NCBI Taxonomy" id="3082113"/>
    <lineage>
        <taxon>Eukaryota</taxon>
        <taxon>Metazoa</taxon>
        <taxon>Chordata</taxon>
        <taxon>Craniata</taxon>
        <taxon>Vertebrata</taxon>
        <taxon>Euteleostomi</taxon>
        <taxon>Mammalia</taxon>
        <taxon>Eutheria</taxon>
        <taxon>Laurasiatheria</taxon>
        <taxon>Artiodactyla</taxon>
        <taxon>Ruminantia</taxon>
        <taxon>Pecora</taxon>
        <taxon>Cervidae</taxon>
        <taxon>Odocoileinae</taxon>
        <taxon>Rangifer</taxon>
    </lineage>
</organism>
<reference evidence="1" key="1">
    <citation type="submission" date="2025-03" db="EMBL/GenBank/DDBJ databases">
        <authorList>
            <consortium name="ELIXIR-Norway"/>
            <consortium name="Elixir Norway"/>
        </authorList>
    </citation>
    <scope>NUCLEOTIDE SEQUENCE</scope>
</reference>
<name>A0ACB1KDT1_RANTA</name>
<proteinExistence type="predicted"/>
<comment type="caution">
    <text evidence="1">The sequence shown here is derived from an EMBL/GenBank/DDBJ whole genome shotgun (WGS) entry which is preliminary data.</text>
</comment>
<gene>
    <name evidence="1" type="ORF">MRATA1EN22A_LOCUS28736</name>
</gene>
<sequence length="620" mass="69373">MCLVVLNLSVSLRPAVNSVHDMFLLGGHSSSIFSLESLQHNLGYGFRENTSSFQFFCVFQNGCSNSSYCSSEGTVSPPYSFSPILVVKFSLFLWFSSVELCCAFHPCAPKMAAMLLTARPKVPVSFEDLAVYFTKAEWKLLDHRQKKLYKQVMLENYSNLVSLGLSSSKPQLVIQLEQGEKPWVADVNRITTGMQAGDRMNSKLTISKENNCPKELPGANLQVGNMGQVAGQSEETLEHRQKRACCPQTGSSRGDPPGEKDQGSSPGEGREMQGSSCGGRQDLVVRQPSVKDMERQFVCQQCGKSFTRKSNLAKHRVIHSAQKPFKCGECGKLFRRNFSLLEHQRIHSGEKPYVCGECGKAFTRGSNLIKHQIIHTGEKPYGCDECGKRFGRNFTLMEHQRIHSGERPYSCDVCGKAFSRSSNLTEHQRTHSSEKPFICSQCTKAFKGMSQLIHHQRVHKGEKPFMCKECGKAFRGRSGLSQHHAVHTGEKPYECSECGKTFSRRSNLFKHQIVHTEKRPYGCQECGKAFRHCSAYLKHWRTHSRPQPCACGHCDDCNQASEEKPQPDQQPRIHQNLLEGNSSEMEPAFLGLQRATAESHPENENQLQDSSCATAPSTAI</sequence>
<dbReference type="EMBL" id="CATOBB020000158">
    <property type="protein sequence ID" value="CAM9123538.1"/>
    <property type="molecule type" value="Genomic_DNA"/>
</dbReference>
<evidence type="ECO:0000313" key="1">
    <source>
        <dbReference type="EMBL" id="CAM9123538.1"/>
    </source>
</evidence>
<evidence type="ECO:0000313" key="2">
    <source>
        <dbReference type="Proteomes" id="UP001162501"/>
    </source>
</evidence>
<protein>
    <submittedName>
        <fullName evidence="1">Uncharacterized protein</fullName>
    </submittedName>
</protein>
<accession>A0ACB1KDT1</accession>
<dbReference type="Proteomes" id="UP001162501">
    <property type="component" value="Unassembled WGS sequence"/>
</dbReference>